<reference evidence="21 22" key="1">
    <citation type="submission" date="2018-11" db="EMBL/GenBank/DDBJ databases">
        <title>Genome sequence of Apiotrichum porosum DSM 27194.</title>
        <authorList>
            <person name="Aliyu H."/>
            <person name="Gorte O."/>
            <person name="Ochsenreither K."/>
        </authorList>
    </citation>
    <scope>NUCLEOTIDE SEQUENCE [LARGE SCALE GENOMIC DNA]</scope>
    <source>
        <strain evidence="21 22">DSM 27194</strain>
    </source>
</reference>
<dbReference type="STRING" id="105984.A0A427XZG8"/>
<comment type="caution">
    <text evidence="21">The sequence shown here is derived from an EMBL/GenBank/DDBJ whole genome shotgun (WGS) entry which is preliminary data.</text>
</comment>
<evidence type="ECO:0000256" key="16">
    <source>
        <dbReference type="ARBA" id="ARBA00023285"/>
    </source>
</evidence>
<dbReference type="CDD" id="cd00429">
    <property type="entry name" value="RPE"/>
    <property type="match status" value="1"/>
</dbReference>
<comment type="cofactor">
    <cofactor evidence="3">
        <name>Zn(2+)</name>
        <dbReference type="ChEBI" id="CHEBI:29105"/>
    </cofactor>
</comment>
<evidence type="ECO:0000256" key="3">
    <source>
        <dbReference type="ARBA" id="ARBA00001947"/>
    </source>
</evidence>
<evidence type="ECO:0000256" key="8">
    <source>
        <dbReference type="ARBA" id="ARBA00013188"/>
    </source>
</evidence>
<dbReference type="Gene3D" id="3.20.20.70">
    <property type="entry name" value="Aldolase class I"/>
    <property type="match status" value="1"/>
</dbReference>
<keyword evidence="11" id="KW-0862">Zinc</keyword>
<comment type="cofactor">
    <cofactor evidence="2">
        <name>Mn(2+)</name>
        <dbReference type="ChEBI" id="CHEBI:29035"/>
    </cofactor>
</comment>
<dbReference type="GO" id="GO:0004750">
    <property type="term" value="F:D-ribulose-phosphate 3-epimerase activity"/>
    <property type="evidence" value="ECO:0007669"/>
    <property type="project" value="UniProtKB-EC"/>
</dbReference>
<evidence type="ECO:0000256" key="9">
    <source>
        <dbReference type="ARBA" id="ARBA00013920"/>
    </source>
</evidence>
<evidence type="ECO:0000256" key="6">
    <source>
        <dbReference type="ARBA" id="ARBA00009541"/>
    </source>
</evidence>
<dbReference type="FunFam" id="3.20.20.70:FF:000191">
    <property type="entry name" value="ribulose-phosphate 3-epimerase isoform X2"/>
    <property type="match status" value="1"/>
</dbReference>
<dbReference type="GO" id="GO:0006098">
    <property type="term" value="P:pentose-phosphate shunt"/>
    <property type="evidence" value="ECO:0007669"/>
    <property type="project" value="UniProtKB-UniPathway"/>
</dbReference>
<evidence type="ECO:0000256" key="19">
    <source>
        <dbReference type="ARBA" id="ARBA00057323"/>
    </source>
</evidence>
<dbReference type="AlphaFoldDB" id="A0A427XZG8"/>
<evidence type="ECO:0000313" key="21">
    <source>
        <dbReference type="EMBL" id="RSH84278.1"/>
    </source>
</evidence>
<organism evidence="21 22">
    <name type="scientific">Apiotrichum porosum</name>
    <dbReference type="NCBI Taxonomy" id="105984"/>
    <lineage>
        <taxon>Eukaryota</taxon>
        <taxon>Fungi</taxon>
        <taxon>Dikarya</taxon>
        <taxon>Basidiomycota</taxon>
        <taxon>Agaricomycotina</taxon>
        <taxon>Tremellomycetes</taxon>
        <taxon>Trichosporonales</taxon>
        <taxon>Trichosporonaceae</taxon>
        <taxon>Apiotrichum</taxon>
    </lineage>
</organism>
<comment type="function">
    <text evidence="19">Catalyzes the reversible epimerization of D-ribulose 5-phosphate to D-xylulose 5-phosphate.</text>
</comment>
<proteinExistence type="inferred from homology"/>
<dbReference type="UniPathway" id="UPA00115">
    <property type="reaction ID" value="UER00411"/>
</dbReference>
<dbReference type="InterPro" id="IPR013785">
    <property type="entry name" value="Aldolase_TIM"/>
</dbReference>
<feature type="chain" id="PRO_5019145628" description="Ribulose-phosphate 3-epimerase" evidence="20">
    <location>
        <begin position="22"/>
        <end position="250"/>
    </location>
</feature>
<evidence type="ECO:0000256" key="15">
    <source>
        <dbReference type="ARBA" id="ARBA00023277"/>
    </source>
</evidence>
<dbReference type="Proteomes" id="UP000279236">
    <property type="component" value="Unassembled WGS sequence"/>
</dbReference>
<feature type="signal peptide" evidence="20">
    <location>
        <begin position="1"/>
        <end position="21"/>
    </location>
</feature>
<dbReference type="GO" id="GO:0046872">
    <property type="term" value="F:metal ion binding"/>
    <property type="evidence" value="ECO:0007669"/>
    <property type="project" value="UniProtKB-KW"/>
</dbReference>
<keyword evidence="12" id="KW-0408">Iron</keyword>
<evidence type="ECO:0000313" key="22">
    <source>
        <dbReference type="Proteomes" id="UP000279236"/>
    </source>
</evidence>
<dbReference type="OrthoDB" id="1927044at2759"/>
<comment type="pathway">
    <text evidence="5">Carbohydrate degradation; pentose phosphate pathway; D-xylulose 5-phosphate from D-ribulose 5-phosphate (non-oxidative stage): step 1/1.</text>
</comment>
<dbReference type="EC" id="5.1.3.1" evidence="8"/>
<dbReference type="InterPro" id="IPR000056">
    <property type="entry name" value="Ribul_P_3_epim-like"/>
</dbReference>
<evidence type="ECO:0000256" key="1">
    <source>
        <dbReference type="ARBA" id="ARBA00001782"/>
    </source>
</evidence>
<evidence type="ECO:0000256" key="17">
    <source>
        <dbReference type="ARBA" id="ARBA00029933"/>
    </source>
</evidence>
<keyword evidence="16" id="KW-0170">Cobalt</keyword>
<dbReference type="EMBL" id="RSCE01000003">
    <property type="protein sequence ID" value="RSH84278.1"/>
    <property type="molecule type" value="Genomic_DNA"/>
</dbReference>
<protein>
    <recommendedName>
        <fullName evidence="9">Ribulose-phosphate 3-epimerase</fullName>
        <ecNumber evidence="8">5.1.3.1</ecNumber>
    </recommendedName>
    <alternativeName>
        <fullName evidence="18">Pentose-5-phosphate 3-epimerase</fullName>
    </alternativeName>
    <alternativeName>
        <fullName evidence="17">RPE</fullName>
    </alternativeName>
</protein>
<comment type="similarity">
    <text evidence="6">Belongs to the ribulose-phosphate 3-epimerase family.</text>
</comment>
<evidence type="ECO:0000256" key="11">
    <source>
        <dbReference type="ARBA" id="ARBA00022833"/>
    </source>
</evidence>
<gene>
    <name evidence="21" type="primary">RPE1</name>
    <name evidence="21" type="ORF">EHS24_005793</name>
</gene>
<keyword evidence="15" id="KW-0119">Carbohydrate metabolism</keyword>
<keyword evidence="13" id="KW-0464">Manganese</keyword>
<evidence type="ECO:0000256" key="4">
    <source>
        <dbReference type="ARBA" id="ARBA00001954"/>
    </source>
</evidence>
<accession>A0A427XZG8</accession>
<keyword evidence="14" id="KW-0413">Isomerase</keyword>
<dbReference type="GO" id="GO:0005975">
    <property type="term" value="P:carbohydrate metabolic process"/>
    <property type="evidence" value="ECO:0007669"/>
    <property type="project" value="InterPro"/>
</dbReference>
<keyword evidence="10" id="KW-0479">Metal-binding</keyword>
<keyword evidence="22" id="KW-1185">Reference proteome</keyword>
<evidence type="ECO:0000256" key="13">
    <source>
        <dbReference type="ARBA" id="ARBA00023211"/>
    </source>
</evidence>
<dbReference type="SUPFAM" id="SSF51366">
    <property type="entry name" value="Ribulose-phoshate binding barrel"/>
    <property type="match status" value="1"/>
</dbReference>
<sequence>MVQCIISPSVLAVSLLMSVSGHVPNSPVRPLQPQRRVPAHDQQRRRLAAHGHFVPNITMGAPILTCVKQNVPEIFMDCHMMVSDPANWIDDVAKAGGKLYTFHYEAVASPTFLIVLTHTGSAEVAKTVIDKIHAAGMLAGLAISPDTPSTVITDELGNAVEMLLVMTVRPGFGGQKFMAECLPKCTELRARFPEKHIQVDGGVGAGNACQCAQAGSNVLVAGSAIFGSADPKKTIAEMRTQVDAEFTKKA</sequence>
<dbReference type="Pfam" id="PF00834">
    <property type="entry name" value="Ribul_P_3_epim"/>
    <property type="match status" value="1"/>
</dbReference>
<dbReference type="PANTHER" id="PTHR11749">
    <property type="entry name" value="RIBULOSE-5-PHOSPHATE-3-EPIMERASE"/>
    <property type="match status" value="1"/>
</dbReference>
<dbReference type="PROSITE" id="PS01086">
    <property type="entry name" value="RIBUL_P_3_EPIMER_2"/>
    <property type="match status" value="1"/>
</dbReference>
<keyword evidence="20" id="KW-0732">Signal</keyword>
<comment type="subunit">
    <text evidence="7">Homodimer.</text>
</comment>
<name>A0A427XZG8_9TREE</name>
<evidence type="ECO:0000256" key="5">
    <source>
        <dbReference type="ARBA" id="ARBA00005016"/>
    </source>
</evidence>
<comment type="cofactor">
    <cofactor evidence="4">
        <name>Fe(2+)</name>
        <dbReference type="ChEBI" id="CHEBI:29033"/>
    </cofactor>
</comment>
<dbReference type="RefSeq" id="XP_028477726.1">
    <property type="nucleotide sequence ID" value="XM_028621274.1"/>
</dbReference>
<evidence type="ECO:0000256" key="7">
    <source>
        <dbReference type="ARBA" id="ARBA00011738"/>
    </source>
</evidence>
<evidence type="ECO:0000256" key="2">
    <source>
        <dbReference type="ARBA" id="ARBA00001936"/>
    </source>
</evidence>
<evidence type="ECO:0000256" key="12">
    <source>
        <dbReference type="ARBA" id="ARBA00023004"/>
    </source>
</evidence>
<evidence type="ECO:0000256" key="18">
    <source>
        <dbReference type="ARBA" id="ARBA00030599"/>
    </source>
</evidence>
<evidence type="ECO:0000256" key="14">
    <source>
        <dbReference type="ARBA" id="ARBA00023235"/>
    </source>
</evidence>
<dbReference type="GeneID" id="39590336"/>
<dbReference type="InterPro" id="IPR011060">
    <property type="entry name" value="RibuloseP-bd_barrel"/>
</dbReference>
<evidence type="ECO:0000256" key="10">
    <source>
        <dbReference type="ARBA" id="ARBA00022723"/>
    </source>
</evidence>
<evidence type="ECO:0000256" key="20">
    <source>
        <dbReference type="SAM" id="SignalP"/>
    </source>
</evidence>
<comment type="catalytic activity">
    <reaction evidence="1">
        <text>D-ribulose 5-phosphate = D-xylulose 5-phosphate</text>
        <dbReference type="Rhea" id="RHEA:13677"/>
        <dbReference type="ChEBI" id="CHEBI:57737"/>
        <dbReference type="ChEBI" id="CHEBI:58121"/>
        <dbReference type="EC" id="5.1.3.1"/>
    </reaction>
</comment>